<dbReference type="PANTHER" id="PTHR28075:SF1">
    <property type="entry name" value="DUF1748-DOMAIN-CONTAINING PROTEIN"/>
    <property type="match status" value="1"/>
</dbReference>
<proteinExistence type="predicted"/>
<comment type="caution">
    <text evidence="1">The sequence shown here is derived from an EMBL/GenBank/DDBJ whole genome shotgun (WGS) entry which is preliminary data.</text>
</comment>
<reference evidence="1" key="1">
    <citation type="submission" date="2021-12" db="EMBL/GenBank/DDBJ databases">
        <title>Comparative genomics, transcriptomics and evolutionary studies reveal genomic signatures of adaptation to plant cell wall in hemibiotrophic fungi.</title>
        <authorList>
            <consortium name="DOE Joint Genome Institute"/>
            <person name="Baroncelli R."/>
            <person name="Diaz J.F."/>
            <person name="Benocci T."/>
            <person name="Peng M."/>
            <person name="Battaglia E."/>
            <person name="Haridas S."/>
            <person name="Andreopoulos W."/>
            <person name="Labutti K."/>
            <person name="Pangilinan J."/>
            <person name="Floch G.L."/>
            <person name="Makela M.R."/>
            <person name="Henrissat B."/>
            <person name="Grigoriev I.V."/>
            <person name="Crouch J.A."/>
            <person name="De Vries R.P."/>
            <person name="Sukno S.A."/>
            <person name="Thon M.R."/>
        </authorList>
    </citation>
    <scope>NUCLEOTIDE SEQUENCE</scope>
    <source>
        <strain evidence="1">CBS 112980</strain>
    </source>
</reference>
<organism evidence="1 2">
    <name type="scientific">Glomerella acutata</name>
    <name type="common">Colletotrichum acutatum</name>
    <dbReference type="NCBI Taxonomy" id="27357"/>
    <lineage>
        <taxon>Eukaryota</taxon>
        <taxon>Fungi</taxon>
        <taxon>Dikarya</taxon>
        <taxon>Ascomycota</taxon>
        <taxon>Pezizomycotina</taxon>
        <taxon>Sordariomycetes</taxon>
        <taxon>Hypocreomycetidae</taxon>
        <taxon>Glomerellales</taxon>
        <taxon>Glomerellaceae</taxon>
        <taxon>Colletotrichum</taxon>
        <taxon>Colletotrichum acutatum species complex</taxon>
    </lineage>
</organism>
<keyword evidence="2" id="KW-1185">Reference proteome</keyword>
<evidence type="ECO:0000313" key="1">
    <source>
        <dbReference type="EMBL" id="KAK1725488.1"/>
    </source>
</evidence>
<dbReference type="RefSeq" id="XP_060365543.1">
    <property type="nucleotide sequence ID" value="XM_060514097.1"/>
</dbReference>
<dbReference type="InterPro" id="IPR013726">
    <property type="entry name" value="Mitofissin"/>
</dbReference>
<dbReference type="Pfam" id="PF08520">
    <property type="entry name" value="Mitofissin"/>
    <property type="match status" value="1"/>
</dbReference>
<dbReference type="PANTHER" id="PTHR28075">
    <property type="entry name" value="CHROMOSOME 16, WHOLE GENOME SHOTGUN SEQUENCE"/>
    <property type="match status" value="1"/>
</dbReference>
<accession>A0AAD8XI24</accession>
<protein>
    <submittedName>
        <fullName evidence="1">Uncharacterized protein</fullName>
    </submittedName>
</protein>
<dbReference type="GeneID" id="85397995"/>
<name>A0AAD8XI24_GLOAC</name>
<dbReference type="AlphaFoldDB" id="A0AAD8XI24"/>
<gene>
    <name evidence="1" type="ORF">BDZ83DRAFT_751734</name>
</gene>
<dbReference type="EMBL" id="JAHMHS010000041">
    <property type="protein sequence ID" value="KAK1725488.1"/>
    <property type="molecule type" value="Genomic_DNA"/>
</dbReference>
<dbReference type="GO" id="GO:0005737">
    <property type="term" value="C:cytoplasm"/>
    <property type="evidence" value="ECO:0007669"/>
    <property type="project" value="TreeGrafter"/>
</dbReference>
<dbReference type="Proteomes" id="UP001244207">
    <property type="component" value="Unassembled WGS sequence"/>
</dbReference>
<evidence type="ECO:0000313" key="2">
    <source>
        <dbReference type="Proteomes" id="UP001244207"/>
    </source>
</evidence>
<sequence>MQRSTGLTFKTDRAAGENKDMTKWIEKYLGVGEWVMDQSVAIAGSSGWFERRR</sequence>